<dbReference type="OrthoDB" id="60433at2759"/>
<feature type="region of interest" description="Disordered" evidence="3">
    <location>
        <begin position="94"/>
        <end position="124"/>
    </location>
</feature>
<evidence type="ECO:0000313" key="6">
    <source>
        <dbReference type="Proteomes" id="UP000691718"/>
    </source>
</evidence>
<feature type="region of interest" description="Disordered" evidence="3">
    <location>
        <begin position="241"/>
        <end position="278"/>
    </location>
</feature>
<feature type="compositionally biased region" description="Polar residues" evidence="3">
    <location>
        <begin position="94"/>
        <end position="115"/>
    </location>
</feature>
<accession>A0A8S3XS53</accession>
<keyword evidence="2" id="KW-0040">ANK repeat</keyword>
<gene>
    <name evidence="5" type="ORF">PAPOLLO_LOCUS21526</name>
</gene>
<organism evidence="5 6">
    <name type="scientific">Parnassius apollo</name>
    <name type="common">Apollo butterfly</name>
    <name type="synonym">Papilio apollo</name>
    <dbReference type="NCBI Taxonomy" id="110799"/>
    <lineage>
        <taxon>Eukaryota</taxon>
        <taxon>Metazoa</taxon>
        <taxon>Ecdysozoa</taxon>
        <taxon>Arthropoda</taxon>
        <taxon>Hexapoda</taxon>
        <taxon>Insecta</taxon>
        <taxon>Pterygota</taxon>
        <taxon>Neoptera</taxon>
        <taxon>Endopterygota</taxon>
        <taxon>Lepidoptera</taxon>
        <taxon>Glossata</taxon>
        <taxon>Ditrysia</taxon>
        <taxon>Papilionoidea</taxon>
        <taxon>Papilionidae</taxon>
        <taxon>Parnassiinae</taxon>
        <taxon>Parnassini</taxon>
        <taxon>Parnassius</taxon>
        <taxon>Parnassius</taxon>
    </lineage>
</organism>
<dbReference type="AlphaFoldDB" id="A0A8S3XS53"/>
<reference evidence="5" key="1">
    <citation type="submission" date="2021-04" db="EMBL/GenBank/DDBJ databases">
        <authorList>
            <person name="Tunstrom K."/>
        </authorList>
    </citation>
    <scope>NUCLEOTIDE SEQUENCE</scope>
</reference>
<sequence length="317" mass="35677">MSTPSELSFDEILKFMLAHNGKVTNHELVKHFKVFLMNPDMRDEARNTFKKHVNALAIIKNQNNEKWLILKKKYMPSNTKDSDDVVGNKATDLQSSIADNKSSSEPNNISQSVTYQPPPPLQLNQDFSILTNIIHDANMGVAPKTPETPYSESKEGLLSPSNEDIPPKVHPRRKTSEKLEKQLSGIPSYSSPQSPIPNQDVSESSETLSPSLTSSRSESMLVDNEHKISVKERKQMFNRMASESDVPKSHKLSFNNTSVDEEDRVSLDHKGETDPLDSKQKQWILCAARGEYHSLAKMCKENAKLVRTKDPFTVSTQ</sequence>
<feature type="region of interest" description="Disordered" evidence="3">
    <location>
        <begin position="140"/>
        <end position="224"/>
    </location>
</feature>
<name>A0A8S3XS53_PARAO</name>
<protein>
    <submittedName>
        <fullName evidence="5">(apollo) hypothetical protein</fullName>
    </submittedName>
</protein>
<dbReference type="Pfam" id="PF25877">
    <property type="entry name" value="WHD_SOWAH"/>
    <property type="match status" value="1"/>
</dbReference>
<dbReference type="InterPro" id="IPR058889">
    <property type="entry name" value="WHD_SOWAHA-C"/>
</dbReference>
<evidence type="ECO:0000256" key="2">
    <source>
        <dbReference type="ARBA" id="ARBA00023043"/>
    </source>
</evidence>
<dbReference type="EMBL" id="CAJQZP010001331">
    <property type="protein sequence ID" value="CAG5039066.1"/>
    <property type="molecule type" value="Genomic_DNA"/>
</dbReference>
<dbReference type="PANTHER" id="PTHR14491:SF7">
    <property type="entry name" value="SOSONDOWAH, ISOFORM G"/>
    <property type="match status" value="1"/>
</dbReference>
<dbReference type="Proteomes" id="UP000691718">
    <property type="component" value="Unassembled WGS sequence"/>
</dbReference>
<dbReference type="PANTHER" id="PTHR14491">
    <property type="entry name" value="SOSONDOWAH, ISOFORM G"/>
    <property type="match status" value="1"/>
</dbReference>
<keyword evidence="1" id="KW-0677">Repeat</keyword>
<feature type="domain" description="SOWAHA-C winged helix-turn-helix" evidence="4">
    <location>
        <begin position="6"/>
        <end position="84"/>
    </location>
</feature>
<feature type="compositionally biased region" description="Basic and acidic residues" evidence="3">
    <location>
        <begin position="264"/>
        <end position="278"/>
    </location>
</feature>
<feature type="compositionally biased region" description="Low complexity" evidence="3">
    <location>
        <begin position="184"/>
        <end position="219"/>
    </location>
</feature>
<comment type="caution">
    <text evidence="5">The sequence shown here is derived from an EMBL/GenBank/DDBJ whole genome shotgun (WGS) entry which is preliminary data.</text>
</comment>
<evidence type="ECO:0000256" key="1">
    <source>
        <dbReference type="ARBA" id="ARBA00022737"/>
    </source>
</evidence>
<evidence type="ECO:0000259" key="4">
    <source>
        <dbReference type="Pfam" id="PF25877"/>
    </source>
</evidence>
<proteinExistence type="predicted"/>
<evidence type="ECO:0000256" key="3">
    <source>
        <dbReference type="SAM" id="MobiDB-lite"/>
    </source>
</evidence>
<evidence type="ECO:0000313" key="5">
    <source>
        <dbReference type="EMBL" id="CAG5039066.1"/>
    </source>
</evidence>
<keyword evidence="6" id="KW-1185">Reference proteome</keyword>